<proteinExistence type="predicted"/>
<evidence type="ECO:0000256" key="6">
    <source>
        <dbReference type="SAM" id="Phobius"/>
    </source>
</evidence>
<feature type="transmembrane region" description="Helical" evidence="6">
    <location>
        <begin position="122"/>
        <end position="143"/>
    </location>
</feature>
<comment type="caution">
    <text evidence="7">The sequence shown here is derived from an EMBL/GenBank/DDBJ whole genome shotgun (WGS) entry which is preliminary data.</text>
</comment>
<feature type="transmembrane region" description="Helical" evidence="6">
    <location>
        <begin position="33"/>
        <end position="54"/>
    </location>
</feature>
<feature type="transmembrane region" description="Helical" evidence="6">
    <location>
        <begin position="259"/>
        <end position="280"/>
    </location>
</feature>
<gene>
    <name evidence="7" type="ORF">AArcSt2_05405</name>
</gene>
<dbReference type="GO" id="GO:0005886">
    <property type="term" value="C:plasma membrane"/>
    <property type="evidence" value="ECO:0007669"/>
    <property type="project" value="UniProtKB-SubCell"/>
</dbReference>
<feature type="transmembrane region" description="Helical" evidence="6">
    <location>
        <begin position="316"/>
        <end position="336"/>
    </location>
</feature>
<reference evidence="7" key="2">
    <citation type="submission" date="2022-02" db="EMBL/GenBank/DDBJ databases">
        <authorList>
            <person name="Elcheninov A.G."/>
            <person name="Sorokin D.Y."/>
            <person name="Kublanov I.V."/>
        </authorList>
    </citation>
    <scope>NUCLEOTIDE SEQUENCE</scope>
    <source>
        <strain evidence="7">AArc-St2</strain>
    </source>
</reference>
<feature type="transmembrane region" description="Helical" evidence="6">
    <location>
        <begin position="221"/>
        <end position="238"/>
    </location>
</feature>
<dbReference type="RefSeq" id="WP_250583352.1">
    <property type="nucleotide sequence ID" value="NZ_JAKRVX010000002.1"/>
</dbReference>
<comment type="subcellular location">
    <subcellularLocation>
        <location evidence="1">Cell membrane</location>
        <topology evidence="1">Multi-pass membrane protein</topology>
    </subcellularLocation>
</comment>
<feature type="transmembrane region" description="Helical" evidence="6">
    <location>
        <begin position="91"/>
        <end position="110"/>
    </location>
</feature>
<protein>
    <submittedName>
        <fullName evidence="7">Sulfate exporter family transporter</fullName>
    </submittedName>
</protein>
<feature type="transmembrane region" description="Helical" evidence="6">
    <location>
        <begin position="149"/>
        <end position="170"/>
    </location>
</feature>
<feature type="transmembrane region" description="Helical" evidence="6">
    <location>
        <begin position="286"/>
        <end position="304"/>
    </location>
</feature>
<dbReference type="AlphaFoldDB" id="A0AAE3FVL8"/>
<dbReference type="PANTHER" id="PTHR30106">
    <property type="entry name" value="INNER MEMBRANE PROTEIN YEIH-RELATED"/>
    <property type="match status" value="1"/>
</dbReference>
<keyword evidence="2" id="KW-1003">Cell membrane</keyword>
<evidence type="ECO:0000256" key="3">
    <source>
        <dbReference type="ARBA" id="ARBA00022692"/>
    </source>
</evidence>
<evidence type="ECO:0000256" key="5">
    <source>
        <dbReference type="ARBA" id="ARBA00023136"/>
    </source>
</evidence>
<sequence length="337" mass="34487">MGAVEYLRRYFPGFLTLVAGAAVAYATASVSPLLNPLVVAVAVGVVVGNTIGVPQWAAPGVDLRRLFLETGIVLLGASIAVSELLAAGPRLALLVCATVAFGVMLVELLGRVVFRLSGHLPSLLAAGSSICGVSAVAAIGRVIGAKDSYLALAAATVLLFDALTLVAFPIAGSALGLSSIEFGIWAGLSMFSTGPVAAAGFAHSPEAGQWATITKLARNSLLGVVAIGYSAIYARKYADTTVSANDPSVARLWSDFPKFLVGFILVAVIANVGVLSPASIDSLGTVTDWLFILAFVGLGTSIQARTMRAAGATPILLVLVYLLCVSAISLVAVRLLF</sequence>
<dbReference type="PANTHER" id="PTHR30106:SF1">
    <property type="entry name" value="UPF0324 MEMBRANE PROTEIN FN0533"/>
    <property type="match status" value="1"/>
</dbReference>
<reference evidence="7" key="1">
    <citation type="journal article" date="2022" name="Syst. Appl. Microbiol.">
        <title>Natronocalculus amylovorans gen. nov., sp. nov., and Natranaeroarchaeum aerophilus sp. nov., dominant culturable amylolytic natronoarchaea from hypersaline soda lakes in southwestern Siberia.</title>
        <authorList>
            <person name="Sorokin D.Y."/>
            <person name="Elcheninov A.G."/>
            <person name="Khizhniak T.V."/>
            <person name="Koenen M."/>
            <person name="Bale N.J."/>
            <person name="Damste J.S.S."/>
            <person name="Kublanov I.V."/>
        </authorList>
    </citation>
    <scope>NUCLEOTIDE SEQUENCE</scope>
    <source>
        <strain evidence="7">AArc-St2</strain>
    </source>
</reference>
<keyword evidence="8" id="KW-1185">Reference proteome</keyword>
<feature type="transmembrane region" description="Helical" evidence="6">
    <location>
        <begin position="7"/>
        <end position="27"/>
    </location>
</feature>
<dbReference type="Proteomes" id="UP001203207">
    <property type="component" value="Unassembled WGS sequence"/>
</dbReference>
<evidence type="ECO:0000313" key="7">
    <source>
        <dbReference type="EMBL" id="MCL9816377.1"/>
    </source>
</evidence>
<evidence type="ECO:0000256" key="4">
    <source>
        <dbReference type="ARBA" id="ARBA00022989"/>
    </source>
</evidence>
<keyword evidence="5 6" id="KW-0472">Membrane</keyword>
<dbReference type="Pfam" id="PF03601">
    <property type="entry name" value="Cons_hypoth698"/>
    <property type="match status" value="1"/>
</dbReference>
<evidence type="ECO:0000313" key="8">
    <source>
        <dbReference type="Proteomes" id="UP001203207"/>
    </source>
</evidence>
<accession>A0AAE3FVL8</accession>
<keyword evidence="4 6" id="KW-1133">Transmembrane helix</keyword>
<feature type="transmembrane region" description="Helical" evidence="6">
    <location>
        <begin position="182"/>
        <end position="201"/>
    </location>
</feature>
<dbReference type="InterPro" id="IPR018383">
    <property type="entry name" value="UPF0324_pro"/>
</dbReference>
<evidence type="ECO:0000256" key="1">
    <source>
        <dbReference type="ARBA" id="ARBA00004651"/>
    </source>
</evidence>
<keyword evidence="3 6" id="KW-0812">Transmembrane</keyword>
<evidence type="ECO:0000256" key="2">
    <source>
        <dbReference type="ARBA" id="ARBA00022475"/>
    </source>
</evidence>
<organism evidence="7 8">
    <name type="scientific">Natronocalculus amylovorans</name>
    <dbReference type="NCBI Taxonomy" id="2917812"/>
    <lineage>
        <taxon>Archaea</taxon>
        <taxon>Methanobacteriati</taxon>
        <taxon>Methanobacteriota</taxon>
        <taxon>Stenosarchaea group</taxon>
        <taxon>Halobacteria</taxon>
        <taxon>Halobacteriales</taxon>
        <taxon>Haloferacaceae</taxon>
        <taxon>Natronocalculus</taxon>
    </lineage>
</organism>
<feature type="transmembrane region" description="Helical" evidence="6">
    <location>
        <begin position="66"/>
        <end position="85"/>
    </location>
</feature>
<name>A0AAE3FVL8_9EURY</name>
<dbReference type="EMBL" id="JAKRVX010000002">
    <property type="protein sequence ID" value="MCL9816377.1"/>
    <property type="molecule type" value="Genomic_DNA"/>
</dbReference>